<dbReference type="PROSITE" id="PS00086">
    <property type="entry name" value="CYTOCHROME_P450"/>
    <property type="match status" value="1"/>
</dbReference>
<keyword evidence="4 9" id="KW-0349">Heme</keyword>
<keyword evidence="5 9" id="KW-0479">Metal-binding</keyword>
<evidence type="ECO:0000313" key="12">
    <source>
        <dbReference type="Proteomes" id="UP000059188"/>
    </source>
</evidence>
<evidence type="ECO:0000256" key="3">
    <source>
        <dbReference type="ARBA" id="ARBA00010617"/>
    </source>
</evidence>
<dbReference type="STRING" id="1108050.A0A0B7FMH4"/>
<dbReference type="Gene3D" id="1.10.630.10">
    <property type="entry name" value="Cytochrome P450"/>
    <property type="match status" value="1"/>
</dbReference>
<dbReference type="PRINTS" id="PR00463">
    <property type="entry name" value="EP450I"/>
</dbReference>
<dbReference type="AlphaFoldDB" id="A0A0B7FMH4"/>
<dbReference type="InterPro" id="IPR050364">
    <property type="entry name" value="Cytochrome_P450_fung"/>
</dbReference>
<dbReference type="InterPro" id="IPR002401">
    <property type="entry name" value="Cyt_P450_E_grp-I"/>
</dbReference>
<dbReference type="InterPro" id="IPR036396">
    <property type="entry name" value="Cyt_P450_sf"/>
</dbReference>
<comment type="similarity">
    <text evidence="3 10">Belongs to the cytochrome P450 family.</text>
</comment>
<evidence type="ECO:0000256" key="9">
    <source>
        <dbReference type="PIRSR" id="PIRSR602401-1"/>
    </source>
</evidence>
<dbReference type="InterPro" id="IPR001128">
    <property type="entry name" value="Cyt_P450"/>
</dbReference>
<evidence type="ECO:0000256" key="7">
    <source>
        <dbReference type="ARBA" id="ARBA00023004"/>
    </source>
</evidence>
<dbReference type="GO" id="GO:0016705">
    <property type="term" value="F:oxidoreductase activity, acting on paired donors, with incorporation or reduction of molecular oxygen"/>
    <property type="evidence" value="ECO:0007669"/>
    <property type="project" value="InterPro"/>
</dbReference>
<dbReference type="PANTHER" id="PTHR46300:SF7">
    <property type="entry name" value="P450, PUTATIVE (EUROFUNG)-RELATED"/>
    <property type="match status" value="1"/>
</dbReference>
<evidence type="ECO:0000256" key="10">
    <source>
        <dbReference type="RuleBase" id="RU000461"/>
    </source>
</evidence>
<dbReference type="PRINTS" id="PR00385">
    <property type="entry name" value="P450"/>
</dbReference>
<protein>
    <submittedName>
        <fullName evidence="11">O-methylsterigmatocystin oxidoreductase</fullName>
    </submittedName>
</protein>
<dbReference type="OrthoDB" id="2789670at2759"/>
<dbReference type="GO" id="GO:0005506">
    <property type="term" value="F:iron ion binding"/>
    <property type="evidence" value="ECO:0007669"/>
    <property type="project" value="InterPro"/>
</dbReference>
<evidence type="ECO:0000256" key="4">
    <source>
        <dbReference type="ARBA" id="ARBA00022617"/>
    </source>
</evidence>
<dbReference type="InterPro" id="IPR017972">
    <property type="entry name" value="Cyt_P450_CS"/>
</dbReference>
<evidence type="ECO:0000256" key="1">
    <source>
        <dbReference type="ARBA" id="ARBA00001971"/>
    </source>
</evidence>
<dbReference type="Pfam" id="PF00067">
    <property type="entry name" value="p450"/>
    <property type="match status" value="1"/>
</dbReference>
<dbReference type="GO" id="GO:0004497">
    <property type="term" value="F:monooxygenase activity"/>
    <property type="evidence" value="ECO:0007669"/>
    <property type="project" value="UniProtKB-KW"/>
</dbReference>
<feature type="binding site" description="axial binding residue" evidence="9">
    <location>
        <position position="431"/>
    </location>
    <ligand>
        <name>heme</name>
        <dbReference type="ChEBI" id="CHEBI:30413"/>
    </ligand>
    <ligandPart>
        <name>Fe</name>
        <dbReference type="ChEBI" id="CHEBI:18248"/>
    </ligandPart>
</feature>
<keyword evidence="7 9" id="KW-0408">Iron</keyword>
<sequence>MLLALYCYWRCIRRPKVRNPPSPRLLPFVGNLFSIPPGHEYVAFAKIGEQLQSDIIYLEILGHKHIILNSAEAAFEVLDKRAAFHSSRPPIPMVKDPSLMNWSENFALMEYSDVWRHYRRVMNNWLNVRAIAKFNELQERQVCSLLKRLLSPTEHMQPFEHVKNECYFAMGSLMFQLAYGYRPETPQDPFLRDMQQTVNNLVSAGMQTNFLVNVFPAMIYTPDWFPGAGWKAIGRQYGVEKDRAKSGLYEWLKSQVVNGTHQNSIVGSLLKDHHLLSGLSVAEKDKRLKEIGITLFGAGTDTTATFLINLVFAMVANPDVQAKAQQELDSVLGHAVLPTMSDKVRLPYIKNLIDEVLRLYPVLPLALPHECYQSDVYRGYNIQQGTTIIGNYWAIGRDPRHYENPEMFNPDRFLDPEVPRPPIFGWGRRKCPGFHFAEDTTFIMAASLLSTFSFLMKKDDSGQSITPQAEPERNSIVFELKPFDFEFKPRSEEHRQLVLGAGAEE</sequence>
<evidence type="ECO:0000256" key="8">
    <source>
        <dbReference type="ARBA" id="ARBA00023033"/>
    </source>
</evidence>
<evidence type="ECO:0000256" key="5">
    <source>
        <dbReference type="ARBA" id="ARBA00022723"/>
    </source>
</evidence>
<keyword evidence="6 10" id="KW-0560">Oxidoreductase</keyword>
<dbReference type="PANTHER" id="PTHR46300">
    <property type="entry name" value="P450, PUTATIVE (EUROFUNG)-RELATED-RELATED"/>
    <property type="match status" value="1"/>
</dbReference>
<evidence type="ECO:0000256" key="2">
    <source>
        <dbReference type="ARBA" id="ARBA00005179"/>
    </source>
</evidence>
<dbReference type="EMBL" id="LN679138">
    <property type="protein sequence ID" value="CEL59136.1"/>
    <property type="molecule type" value="Genomic_DNA"/>
</dbReference>
<evidence type="ECO:0000313" key="11">
    <source>
        <dbReference type="EMBL" id="CEL59136.1"/>
    </source>
</evidence>
<dbReference type="SUPFAM" id="SSF48264">
    <property type="entry name" value="Cytochrome P450"/>
    <property type="match status" value="1"/>
</dbReference>
<dbReference type="Proteomes" id="UP000059188">
    <property type="component" value="Unassembled WGS sequence"/>
</dbReference>
<keyword evidence="12" id="KW-1185">Reference proteome</keyword>
<gene>
    <name evidence="11" type="ORF">RSOLAG1IB_09113</name>
</gene>
<comment type="pathway">
    <text evidence="2">Secondary metabolite biosynthesis.</text>
</comment>
<reference evidence="11 12" key="1">
    <citation type="submission" date="2014-11" db="EMBL/GenBank/DDBJ databases">
        <authorList>
            <person name="Wibberg Daniel"/>
        </authorList>
    </citation>
    <scope>NUCLEOTIDE SEQUENCE [LARGE SCALE GENOMIC DNA]</scope>
    <source>
        <strain evidence="11">Rhizoctonia solani AG1-IB 7/3/14</strain>
    </source>
</reference>
<keyword evidence="8 10" id="KW-0503">Monooxygenase</keyword>
<dbReference type="GO" id="GO:0020037">
    <property type="term" value="F:heme binding"/>
    <property type="evidence" value="ECO:0007669"/>
    <property type="project" value="InterPro"/>
</dbReference>
<proteinExistence type="inferred from homology"/>
<name>A0A0B7FMH4_THACB</name>
<organism evidence="11 12">
    <name type="scientific">Thanatephorus cucumeris (strain AG1-IB / isolate 7/3/14)</name>
    <name type="common">Lettuce bottom rot fungus</name>
    <name type="synonym">Rhizoctonia solani</name>
    <dbReference type="NCBI Taxonomy" id="1108050"/>
    <lineage>
        <taxon>Eukaryota</taxon>
        <taxon>Fungi</taxon>
        <taxon>Dikarya</taxon>
        <taxon>Basidiomycota</taxon>
        <taxon>Agaricomycotina</taxon>
        <taxon>Agaricomycetes</taxon>
        <taxon>Cantharellales</taxon>
        <taxon>Ceratobasidiaceae</taxon>
        <taxon>Rhizoctonia</taxon>
        <taxon>Rhizoctonia solani AG-1</taxon>
    </lineage>
</organism>
<dbReference type="CDD" id="cd11065">
    <property type="entry name" value="CYP64-like"/>
    <property type="match status" value="1"/>
</dbReference>
<evidence type="ECO:0000256" key="6">
    <source>
        <dbReference type="ARBA" id="ARBA00023002"/>
    </source>
</evidence>
<accession>A0A0B7FMH4</accession>
<comment type="cofactor">
    <cofactor evidence="1 9">
        <name>heme</name>
        <dbReference type="ChEBI" id="CHEBI:30413"/>
    </cofactor>
</comment>